<dbReference type="CDD" id="cd00093">
    <property type="entry name" value="HTH_XRE"/>
    <property type="match status" value="1"/>
</dbReference>
<proteinExistence type="predicted"/>
<feature type="domain" description="HTH cro/C1-type" evidence="1">
    <location>
        <begin position="6"/>
        <end position="63"/>
    </location>
</feature>
<dbReference type="Pfam" id="PF18106">
    <property type="entry name" value="Rol_Rep_N"/>
    <property type="match status" value="1"/>
</dbReference>
<dbReference type="PROSITE" id="PS50943">
    <property type="entry name" value="HTH_CROC1"/>
    <property type="match status" value="1"/>
</dbReference>
<protein>
    <submittedName>
        <fullName evidence="3">Cro/Cl family transcriptional regulator</fullName>
    </submittedName>
</protein>
<dbReference type="SUPFAM" id="SSF47413">
    <property type="entry name" value="lambda repressor-like DNA-binding domains"/>
    <property type="match status" value="1"/>
</dbReference>
<dbReference type="InterPro" id="IPR003491">
    <property type="entry name" value="REP-like_C"/>
</dbReference>
<dbReference type="Gene3D" id="1.10.260.40">
    <property type="entry name" value="lambda repressor-like DNA-binding domains"/>
    <property type="match status" value="1"/>
</dbReference>
<sequence>MEAYYLQRFRKKTGLNQSDFAKTVGISQSLISRYELGKKTLSVETFHKIKSAFGYFDCDKDRLRYMIDYLRITFKSVRDLEKFTREYLLIPFREFGSYETKLMMYTHLWKRGDVWIFDYHDKFETNNYQITIQLSGSGCRQMEVMLEHYGLTWRDLLANMRSAFGDSMKVTRLDIAIDELYLGVGRENEQFQLEDLISKYYKKELYFDKLRKWNYIGGGSLGSSNNDNEEERQGISIYFGSRQSEMYFNFYEKRYELAKQERITVNEALEVFNIWNRYEIRLAQKKADSIVNEYINGVDLAILGRGLINSRITVYDGTNDYGAYLVDSKWQRLFGGSESVVISIDPEPYDIRRTIAWLRYQVSNSLALVREFDKIVGEDNLDYVLNSGELTDEAKRTLVAVEAFVRLNQGEYDDCV</sequence>
<dbReference type="EMBL" id="PEBM01000056">
    <property type="protein sequence ID" value="PHV55872.1"/>
    <property type="molecule type" value="Genomic_DNA"/>
</dbReference>
<organism evidence="3 5">
    <name type="scientific">Streptococcus macedonicus</name>
    <name type="common">Streptococcus gallolyticus macedonicus</name>
    <dbReference type="NCBI Taxonomy" id="59310"/>
    <lineage>
        <taxon>Bacteria</taxon>
        <taxon>Bacillati</taxon>
        <taxon>Bacillota</taxon>
        <taxon>Bacilli</taxon>
        <taxon>Lactobacillales</taxon>
        <taxon>Streptococcaceae</taxon>
        <taxon>Streptococcus</taxon>
    </lineage>
</organism>
<comment type="caution">
    <text evidence="3">The sequence shown here is derived from an EMBL/GenBank/DDBJ whole genome shotgun (WGS) entry which is preliminary data.</text>
</comment>
<dbReference type="GO" id="GO:0003677">
    <property type="term" value="F:DNA binding"/>
    <property type="evidence" value="ECO:0007669"/>
    <property type="project" value="InterPro"/>
</dbReference>
<dbReference type="Pfam" id="PF02486">
    <property type="entry name" value="Rep_trans"/>
    <property type="match status" value="1"/>
</dbReference>
<dbReference type="RefSeq" id="WP_099390791.1">
    <property type="nucleotide sequence ID" value="NZ_PEBM01000056.1"/>
</dbReference>
<dbReference type="SMART" id="SM00530">
    <property type="entry name" value="HTH_XRE"/>
    <property type="match status" value="1"/>
</dbReference>
<dbReference type="InterPro" id="IPR001387">
    <property type="entry name" value="Cro/C1-type_HTH"/>
</dbReference>
<dbReference type="Proteomes" id="UP000222913">
    <property type="component" value="Unassembled WGS sequence"/>
</dbReference>
<evidence type="ECO:0000313" key="5">
    <source>
        <dbReference type="Proteomes" id="UP000222913"/>
    </source>
</evidence>
<name>A0A2G3NSE3_STRMC</name>
<evidence type="ECO:0000313" key="4">
    <source>
        <dbReference type="Proteomes" id="UP000221763"/>
    </source>
</evidence>
<dbReference type="EMBL" id="PEBN01000084">
    <property type="protein sequence ID" value="PHV55230.1"/>
    <property type="molecule type" value="Genomic_DNA"/>
</dbReference>
<dbReference type="Proteomes" id="UP000221763">
    <property type="component" value="Unassembled WGS sequence"/>
</dbReference>
<reference evidence="4 5" key="1">
    <citation type="submission" date="2017-10" db="EMBL/GenBank/DDBJ databases">
        <title>Whole-genome sequence of three Streptococcus macedonicus strains isolated from Italian cheeses of the Veneto region.</title>
        <authorList>
            <person name="Treu L."/>
            <person name="De Diego-Diaz B."/>
            <person name="Papadimitriou K."/>
            <person name="Tsakalidou E."/>
            <person name="Corich V."/>
            <person name="Giacomini A."/>
        </authorList>
    </citation>
    <scope>NUCLEOTIDE SEQUENCE [LARGE SCALE GENOMIC DNA]</scope>
    <source>
        <strain evidence="2 4">19AS</strain>
        <strain evidence="3 5">27MV</strain>
    </source>
</reference>
<gene>
    <name evidence="2" type="ORF">CS009_11550</name>
    <name evidence="3" type="ORF">CS010_09520</name>
</gene>
<evidence type="ECO:0000313" key="2">
    <source>
        <dbReference type="EMBL" id="PHV55230.1"/>
    </source>
</evidence>
<dbReference type="InterPro" id="IPR010982">
    <property type="entry name" value="Lambda_DNA-bd_dom_sf"/>
</dbReference>
<accession>A0A2G3NSE3</accession>
<evidence type="ECO:0000313" key="3">
    <source>
        <dbReference type="EMBL" id="PHV55872.1"/>
    </source>
</evidence>
<evidence type="ECO:0000259" key="1">
    <source>
        <dbReference type="PROSITE" id="PS50943"/>
    </source>
</evidence>
<dbReference type="Pfam" id="PF01381">
    <property type="entry name" value="HTH_3"/>
    <property type="match status" value="1"/>
</dbReference>
<dbReference type="InterPro" id="IPR040819">
    <property type="entry name" value="Rol_Rep_N"/>
</dbReference>
<dbReference type="AlphaFoldDB" id="A0A2G3NSE3"/>